<feature type="compositionally biased region" description="Polar residues" evidence="1">
    <location>
        <begin position="1"/>
        <end position="23"/>
    </location>
</feature>
<feature type="region of interest" description="Disordered" evidence="1">
    <location>
        <begin position="1"/>
        <end position="106"/>
    </location>
</feature>
<keyword evidence="3" id="KW-1185">Reference proteome</keyword>
<accession>A0A8H6SI17</accession>
<dbReference type="AlphaFoldDB" id="A0A8H6SI17"/>
<name>A0A8H6SI17_9AGAR</name>
<protein>
    <submittedName>
        <fullName evidence="2">Uncharacterized protein</fullName>
    </submittedName>
</protein>
<evidence type="ECO:0000256" key="1">
    <source>
        <dbReference type="SAM" id="MobiDB-lite"/>
    </source>
</evidence>
<comment type="caution">
    <text evidence="2">The sequence shown here is derived from an EMBL/GenBank/DDBJ whole genome shotgun (WGS) entry which is preliminary data.</text>
</comment>
<evidence type="ECO:0000313" key="2">
    <source>
        <dbReference type="EMBL" id="KAF7299051.1"/>
    </source>
</evidence>
<feature type="compositionally biased region" description="Polar residues" evidence="1">
    <location>
        <begin position="31"/>
        <end position="77"/>
    </location>
</feature>
<dbReference type="RefSeq" id="XP_037218439.1">
    <property type="nucleotide sequence ID" value="XM_037365197.1"/>
</dbReference>
<dbReference type="GeneID" id="59347713"/>
<dbReference type="Proteomes" id="UP000636479">
    <property type="component" value="Unassembled WGS sequence"/>
</dbReference>
<reference evidence="2" key="1">
    <citation type="submission" date="2020-05" db="EMBL/GenBank/DDBJ databases">
        <title>Mycena genomes resolve the evolution of fungal bioluminescence.</title>
        <authorList>
            <person name="Tsai I.J."/>
        </authorList>
    </citation>
    <scope>NUCLEOTIDE SEQUENCE</scope>
    <source>
        <strain evidence="2">171206Taipei</strain>
    </source>
</reference>
<gene>
    <name evidence="2" type="ORF">MIND_00853400</name>
</gene>
<dbReference type="EMBL" id="JACAZF010000007">
    <property type="protein sequence ID" value="KAF7299051.1"/>
    <property type="molecule type" value="Genomic_DNA"/>
</dbReference>
<organism evidence="2 3">
    <name type="scientific">Mycena indigotica</name>
    <dbReference type="NCBI Taxonomy" id="2126181"/>
    <lineage>
        <taxon>Eukaryota</taxon>
        <taxon>Fungi</taxon>
        <taxon>Dikarya</taxon>
        <taxon>Basidiomycota</taxon>
        <taxon>Agaricomycotina</taxon>
        <taxon>Agaricomycetes</taxon>
        <taxon>Agaricomycetidae</taxon>
        <taxon>Agaricales</taxon>
        <taxon>Marasmiineae</taxon>
        <taxon>Mycenaceae</taxon>
        <taxon>Mycena</taxon>
    </lineage>
</organism>
<proteinExistence type="predicted"/>
<evidence type="ECO:0000313" key="3">
    <source>
        <dbReference type="Proteomes" id="UP000636479"/>
    </source>
</evidence>
<feature type="region of interest" description="Disordered" evidence="1">
    <location>
        <begin position="118"/>
        <end position="147"/>
    </location>
</feature>
<sequence length="328" mass="36182">MEAPSSPTTLRASSPLSDASTHFSHPAAVLKSSSASLGSHTSVSSPSLKKGSRMSSTTAPVSNPGNIVIPSNSTAVQPNRKRKKEEDENQTIVEPDVLSRPKNKKRQIKSNIVKSNEKLQRRKHRNIEVSGDIPAESQPALNAPREDPPRHIPICSQDIAGFACPLCQPMRSNESLHNVLDDHDVKVATPTLRYYLSLTECSYPPGDYHEPDPVPSTQSMSVEINVAGDWVRDTDDISKESNSTSDCLILDGHKFALDGMYLGDGPFYPTWPADGGEWRERHGGLLLSSKGSWVDKHGELLNMTEEDWRTYEPDADHWCLFPSDDTED</sequence>